<dbReference type="InterPro" id="IPR043751">
    <property type="entry name" value="DUF5696"/>
</dbReference>
<dbReference type="AlphaFoldDB" id="A0A174RVC1"/>
<dbReference type="EMBL" id="CZAL01000019">
    <property type="protein sequence ID" value="CUP86910.1"/>
    <property type="molecule type" value="Genomic_DNA"/>
</dbReference>
<name>A0A174RVC1_9FIRM</name>
<evidence type="ECO:0000313" key="1">
    <source>
        <dbReference type="EMBL" id="CUP86910.1"/>
    </source>
</evidence>
<dbReference type="GO" id="GO:0033926">
    <property type="term" value="F:endo-alpha-N-acetylgalactosaminidase activity"/>
    <property type="evidence" value="ECO:0007669"/>
    <property type="project" value="InterPro"/>
</dbReference>
<sequence>MEKGAENPEPCRERRTGSLRLSGVWNAYDKEKGEYHTMKKIESGSLAVMLDEETLGLRIEKDGVVWNTDPKKTPELIFAEGTYRFLDAEEISHEVYSFGVGCGIRSRYAGFAGTPYAFETIIWIEAVDETFWMEWIPLCEEGLHPVKVLWPTAMEFTNGRDDWYTLLTEGQGLLIPNTWKTELGKLSFDGRFETSGGYMPWFGQVKERCGYTAICTTPWNVGYQAEHPAGGPYTSVGAWLEPSLGTMNYRRVFRYTFLNNCDYNDLCKTYRQYVREQGHLRTLKEKAVQNPSIHDLVGTCFVHTGIKTVVQPESGFFDPQNPEKNNRVVPFSVREQQIREIHDLGVEKVYLHLDGWAEPGYDNQHPDYTPACQAAGGWEDMKSLVDTMHDFGYKFGIHDQYRDYYHAAPSYDENYACRLPDRTIPGHSYWAGGPQSYLCATQAPFYVKRNFAELKKNGIRLDGAYLDVFTCNEGDECANPEHVMTRRDCYTYRGNCFSWLLSQGILSSSEEVSDWAVPYLVFCHYAPYDFMLRPAETPKKGIPVPLFNLVYHDCVIEPWMMDRVSKDEDYMLYALLAGGAPYLVRDGAYPNTDGAFDGEKISLEEMTERCRVVTELHEKTALLELVRHECMTVDGSVQKSEFSDGTYVICDFAEQIYEIGYGA</sequence>
<accession>A0A174RVC1</accession>
<gene>
    <name evidence="1" type="ORF">ERS852498_03021</name>
</gene>
<dbReference type="InterPro" id="IPR017853">
    <property type="entry name" value="GH"/>
</dbReference>
<evidence type="ECO:0000313" key="2">
    <source>
        <dbReference type="Proteomes" id="UP000095709"/>
    </source>
</evidence>
<dbReference type="SUPFAM" id="SSF51445">
    <property type="entry name" value="(Trans)glycosidases"/>
    <property type="match status" value="1"/>
</dbReference>
<proteinExistence type="predicted"/>
<dbReference type="Pfam" id="PF18952">
    <property type="entry name" value="DUF5696"/>
    <property type="match status" value="1"/>
</dbReference>
<organism evidence="1 2">
    <name type="scientific">Fusicatenibacter saccharivorans</name>
    <dbReference type="NCBI Taxonomy" id="1150298"/>
    <lineage>
        <taxon>Bacteria</taxon>
        <taxon>Bacillati</taxon>
        <taxon>Bacillota</taxon>
        <taxon>Clostridia</taxon>
        <taxon>Lachnospirales</taxon>
        <taxon>Lachnospiraceae</taxon>
        <taxon>Fusicatenibacter</taxon>
    </lineage>
</organism>
<dbReference type="Gene3D" id="3.20.20.80">
    <property type="entry name" value="Glycosidases"/>
    <property type="match status" value="1"/>
</dbReference>
<dbReference type="Proteomes" id="UP000095709">
    <property type="component" value="Unassembled WGS sequence"/>
</dbReference>
<protein>
    <submittedName>
        <fullName evidence="1">Protein of uncharacterized function (DUF3111)</fullName>
    </submittedName>
</protein>
<dbReference type="InterPro" id="IPR025706">
    <property type="entry name" value="Endoa_GalNAc"/>
</dbReference>
<reference evidence="1 2" key="1">
    <citation type="submission" date="2015-09" db="EMBL/GenBank/DDBJ databases">
        <authorList>
            <consortium name="Pathogen Informatics"/>
        </authorList>
    </citation>
    <scope>NUCLEOTIDE SEQUENCE [LARGE SCALE GENOMIC DNA]</scope>
    <source>
        <strain evidence="1 2">2789STDY5834885</strain>
    </source>
</reference>
<dbReference type="CDD" id="cd14244">
    <property type="entry name" value="GH_101_like"/>
    <property type="match status" value="1"/>
</dbReference>